<evidence type="ECO:0000313" key="4">
    <source>
        <dbReference type="EMBL" id="KAK9686657.1"/>
    </source>
</evidence>
<name>A0AAW1IBW2_POPJA</name>
<evidence type="ECO:0000256" key="1">
    <source>
        <dbReference type="PROSITE-ProRule" id="PRU00047"/>
    </source>
</evidence>
<dbReference type="InterPro" id="IPR001878">
    <property type="entry name" value="Znf_CCHC"/>
</dbReference>
<feature type="region of interest" description="Disordered" evidence="2">
    <location>
        <begin position="1"/>
        <end position="47"/>
    </location>
</feature>
<evidence type="ECO:0000259" key="3">
    <source>
        <dbReference type="PROSITE" id="PS50158"/>
    </source>
</evidence>
<proteinExistence type="predicted"/>
<dbReference type="AlphaFoldDB" id="A0AAW1IBW2"/>
<feature type="compositionally biased region" description="Basic and acidic residues" evidence="2">
    <location>
        <begin position="1"/>
        <end position="19"/>
    </location>
</feature>
<dbReference type="GO" id="GO:0003676">
    <property type="term" value="F:nucleic acid binding"/>
    <property type="evidence" value="ECO:0007669"/>
    <property type="project" value="InterPro"/>
</dbReference>
<organism evidence="4 5">
    <name type="scientific">Popillia japonica</name>
    <name type="common">Japanese beetle</name>
    <dbReference type="NCBI Taxonomy" id="7064"/>
    <lineage>
        <taxon>Eukaryota</taxon>
        <taxon>Metazoa</taxon>
        <taxon>Ecdysozoa</taxon>
        <taxon>Arthropoda</taxon>
        <taxon>Hexapoda</taxon>
        <taxon>Insecta</taxon>
        <taxon>Pterygota</taxon>
        <taxon>Neoptera</taxon>
        <taxon>Endopterygota</taxon>
        <taxon>Coleoptera</taxon>
        <taxon>Polyphaga</taxon>
        <taxon>Scarabaeiformia</taxon>
        <taxon>Scarabaeidae</taxon>
        <taxon>Rutelinae</taxon>
        <taxon>Popillia</taxon>
    </lineage>
</organism>
<keyword evidence="1" id="KW-0863">Zinc-finger</keyword>
<keyword evidence="1" id="KW-0862">Zinc</keyword>
<dbReference type="Gene3D" id="4.10.60.10">
    <property type="entry name" value="Zinc finger, CCHC-type"/>
    <property type="match status" value="1"/>
</dbReference>
<evidence type="ECO:0000256" key="2">
    <source>
        <dbReference type="SAM" id="MobiDB-lite"/>
    </source>
</evidence>
<reference evidence="4 5" key="1">
    <citation type="journal article" date="2024" name="BMC Genomics">
        <title>De novo assembly and annotation of Popillia japonica's genome with initial clues to its potential as an invasive pest.</title>
        <authorList>
            <person name="Cucini C."/>
            <person name="Boschi S."/>
            <person name="Funari R."/>
            <person name="Cardaioli E."/>
            <person name="Iannotti N."/>
            <person name="Marturano G."/>
            <person name="Paoli F."/>
            <person name="Bruttini M."/>
            <person name="Carapelli A."/>
            <person name="Frati F."/>
            <person name="Nardi F."/>
        </authorList>
    </citation>
    <scope>NUCLEOTIDE SEQUENCE [LARGE SCALE GENOMIC DNA]</scope>
    <source>
        <strain evidence="4">DMR45628</strain>
    </source>
</reference>
<protein>
    <recommendedName>
        <fullName evidence="3">CCHC-type domain-containing protein</fullName>
    </recommendedName>
</protein>
<dbReference type="GO" id="GO:0008270">
    <property type="term" value="F:zinc ion binding"/>
    <property type="evidence" value="ECO:0007669"/>
    <property type="project" value="UniProtKB-KW"/>
</dbReference>
<feature type="compositionally biased region" description="Basic and acidic residues" evidence="2">
    <location>
        <begin position="442"/>
        <end position="452"/>
    </location>
</feature>
<comment type="caution">
    <text evidence="4">The sequence shown here is derived from an EMBL/GenBank/DDBJ whole genome shotgun (WGS) entry which is preliminary data.</text>
</comment>
<gene>
    <name evidence="4" type="ORF">QE152_g37029</name>
</gene>
<dbReference type="InterPro" id="IPR036875">
    <property type="entry name" value="Znf_CCHC_sf"/>
</dbReference>
<dbReference type="PROSITE" id="PS50158">
    <property type="entry name" value="ZF_CCHC"/>
    <property type="match status" value="1"/>
</dbReference>
<keyword evidence="1" id="KW-0479">Metal-binding</keyword>
<sequence>MMDRTSEEAAIFGRRESLKRTPPGIGKFRSLSAPSMNSPGKVDEGHQTPCEADTVICAGQWQDEDVRTSPIYRLQGDKQMEAMDVEDIQRTKRKRLESPGISEGKYEDLPRQRNNCVDELTKVISKITRRSHELRKLVSESTKTKLEIKRVVRELDQVVGNLENRWEKFLEAETCVETGTNAMKQNAGRWEKFLEAETCVETGTNAMKQNAGTQRSSKPIETQATLSTIGTQTDWEDAELQRAKKDSAVREEIKQVMLEPQSYQNLTSVIDMPWPSDIFTHTQVLEMAPTSFRAEGDFAILIDPSKTDTNKCLQRLSMRFPALIDMVKENEGRIDYLTCTTATKVRNREMEETRTTVYILPLQVHNDGINDVQEAYNVLKELKDIYRSQVRGTLNLMVADGLDPEYMRKICEYIFAKEQVNITLISGKAKQMPSKADKRRPLREGTADKRRPTTERIIVKSGNTSYADLLKTVKDKVDPDEVDIQIKTIKKTREGDLLLEVSGDKQKAGALKEAINRKIEKKIENKVSLINNEFTLHVLDIDAALTREEVETTIKDSVGNRDAHTVRVKSMRPSRDGNQIATVHASRTAGNALVQKGRIKIGWVGCRIRERIEVTRCFKCLEFGHRKKDCKGDDRSKCCLNCNQMDHQAKDCTNEQFCSTCRERGHRADSTKCPTFRKLLKVQTSEKKQGRRPTINQD</sequence>
<accession>A0AAW1IBW2</accession>
<dbReference type="Proteomes" id="UP001458880">
    <property type="component" value="Unassembled WGS sequence"/>
</dbReference>
<feature type="region of interest" description="Disordered" evidence="2">
    <location>
        <begin position="430"/>
        <end position="452"/>
    </location>
</feature>
<dbReference type="EMBL" id="JASPKY010000691">
    <property type="protein sequence ID" value="KAK9686657.1"/>
    <property type="molecule type" value="Genomic_DNA"/>
</dbReference>
<dbReference type="SUPFAM" id="SSF57756">
    <property type="entry name" value="Retrovirus zinc finger-like domains"/>
    <property type="match status" value="1"/>
</dbReference>
<evidence type="ECO:0000313" key="5">
    <source>
        <dbReference type="Proteomes" id="UP001458880"/>
    </source>
</evidence>
<dbReference type="SMART" id="SM00343">
    <property type="entry name" value="ZnF_C2HC"/>
    <property type="match status" value="3"/>
</dbReference>
<feature type="domain" description="CCHC-type" evidence="3">
    <location>
        <begin position="616"/>
        <end position="631"/>
    </location>
</feature>
<keyword evidence="5" id="KW-1185">Reference proteome</keyword>